<evidence type="ECO:0000313" key="2">
    <source>
        <dbReference type="Proteomes" id="UP000658320"/>
    </source>
</evidence>
<organism evidence="1 2">
    <name type="scientific">Streptomyces aurantiogriseus</name>
    <dbReference type="NCBI Taxonomy" id="66870"/>
    <lineage>
        <taxon>Bacteria</taxon>
        <taxon>Bacillati</taxon>
        <taxon>Actinomycetota</taxon>
        <taxon>Actinomycetes</taxon>
        <taxon>Kitasatosporales</taxon>
        <taxon>Streptomycetaceae</taxon>
        <taxon>Streptomyces</taxon>
    </lineage>
</organism>
<comment type="caution">
    <text evidence="1">The sequence shown here is derived from an EMBL/GenBank/DDBJ whole genome shotgun (WGS) entry which is preliminary data.</text>
</comment>
<sequence length="198" mass="21454">MALAGGWALQAHGLLERPHGNVDLATNSTHPMRRITWGVAAALTSRGHEVTVRSTSPFSADLTVGTAPLTLHKETLSAPPVPTPYGPALSLPDAVGTKIRALHDRGLAIDLIDARAASARFTFPDLENLARRHTRDDFDLPTLQSRLTGTDHYPDTAFTAYGLAEDDISELRVWAQAWSTDIAERLLEEGASPDDQEE</sequence>
<name>A0A918EZZ9_9ACTN</name>
<keyword evidence="2" id="KW-1185">Reference proteome</keyword>
<gene>
    <name evidence="1" type="ORF">GCM10010251_03390</name>
</gene>
<evidence type="ECO:0000313" key="1">
    <source>
        <dbReference type="EMBL" id="GGQ92081.1"/>
    </source>
</evidence>
<reference evidence="1" key="2">
    <citation type="submission" date="2020-09" db="EMBL/GenBank/DDBJ databases">
        <authorList>
            <person name="Sun Q."/>
            <person name="Ohkuma M."/>
        </authorList>
    </citation>
    <scope>NUCLEOTIDE SEQUENCE</scope>
    <source>
        <strain evidence="1">JCM 4346</strain>
    </source>
</reference>
<dbReference type="AlphaFoldDB" id="A0A918EZZ9"/>
<reference evidence="1" key="1">
    <citation type="journal article" date="2014" name="Int. J. Syst. Evol. Microbiol.">
        <title>Complete genome sequence of Corynebacterium casei LMG S-19264T (=DSM 44701T), isolated from a smear-ripened cheese.</title>
        <authorList>
            <consortium name="US DOE Joint Genome Institute (JGI-PGF)"/>
            <person name="Walter F."/>
            <person name="Albersmeier A."/>
            <person name="Kalinowski J."/>
            <person name="Ruckert C."/>
        </authorList>
    </citation>
    <scope>NUCLEOTIDE SEQUENCE</scope>
    <source>
        <strain evidence="1">JCM 4346</strain>
    </source>
</reference>
<dbReference type="EMBL" id="BMSX01000001">
    <property type="protein sequence ID" value="GGQ92081.1"/>
    <property type="molecule type" value="Genomic_DNA"/>
</dbReference>
<protein>
    <submittedName>
        <fullName evidence="1">Uncharacterized protein</fullName>
    </submittedName>
</protein>
<dbReference type="Proteomes" id="UP000658320">
    <property type="component" value="Unassembled WGS sequence"/>
</dbReference>
<accession>A0A918EZZ9</accession>
<proteinExistence type="predicted"/>